<dbReference type="PROSITE" id="PS51012">
    <property type="entry name" value="ABC_TM2"/>
    <property type="match status" value="1"/>
</dbReference>
<keyword evidence="5 9" id="KW-0812">Transmembrane</keyword>
<keyword evidence="3 9" id="KW-0813">Transport</keyword>
<evidence type="ECO:0000256" key="8">
    <source>
        <dbReference type="ARBA" id="ARBA00023136"/>
    </source>
</evidence>
<feature type="transmembrane region" description="Helical" evidence="9">
    <location>
        <begin position="261"/>
        <end position="280"/>
    </location>
</feature>
<keyword evidence="12" id="KW-1185">Reference proteome</keyword>
<feature type="transmembrane region" description="Helical" evidence="9">
    <location>
        <begin position="58"/>
        <end position="78"/>
    </location>
</feature>
<keyword evidence="8 9" id="KW-0472">Membrane</keyword>
<feature type="transmembrane region" description="Helical" evidence="9">
    <location>
        <begin position="135"/>
        <end position="162"/>
    </location>
</feature>
<accession>A0A3N1VJZ8</accession>
<evidence type="ECO:0000256" key="1">
    <source>
        <dbReference type="ARBA" id="ARBA00004651"/>
    </source>
</evidence>
<keyword evidence="6 9" id="KW-1133">Transmembrane helix</keyword>
<evidence type="ECO:0000256" key="6">
    <source>
        <dbReference type="ARBA" id="ARBA00022989"/>
    </source>
</evidence>
<evidence type="ECO:0000256" key="2">
    <source>
        <dbReference type="ARBA" id="ARBA00007783"/>
    </source>
</evidence>
<dbReference type="GO" id="GO:0015920">
    <property type="term" value="P:lipopolysaccharide transport"/>
    <property type="evidence" value="ECO:0007669"/>
    <property type="project" value="TreeGrafter"/>
</dbReference>
<dbReference type="Pfam" id="PF01061">
    <property type="entry name" value="ABC2_membrane"/>
    <property type="match status" value="1"/>
</dbReference>
<evidence type="ECO:0000256" key="4">
    <source>
        <dbReference type="ARBA" id="ARBA00022475"/>
    </source>
</evidence>
<evidence type="ECO:0000256" key="5">
    <source>
        <dbReference type="ARBA" id="ARBA00022692"/>
    </source>
</evidence>
<dbReference type="AlphaFoldDB" id="A0A3N1VJZ8"/>
<organism evidence="11 12">
    <name type="scientific">Desulfosoma caldarium</name>
    <dbReference type="NCBI Taxonomy" id="610254"/>
    <lineage>
        <taxon>Bacteria</taxon>
        <taxon>Pseudomonadati</taxon>
        <taxon>Thermodesulfobacteriota</taxon>
        <taxon>Syntrophobacteria</taxon>
        <taxon>Syntrophobacterales</taxon>
        <taxon>Syntrophobacteraceae</taxon>
        <taxon>Desulfosoma</taxon>
    </lineage>
</organism>
<proteinExistence type="inferred from homology"/>
<evidence type="ECO:0000256" key="9">
    <source>
        <dbReference type="RuleBase" id="RU361157"/>
    </source>
</evidence>
<feature type="transmembrane region" description="Helical" evidence="9">
    <location>
        <begin position="168"/>
        <end position="199"/>
    </location>
</feature>
<dbReference type="Proteomes" id="UP000276223">
    <property type="component" value="Unassembled WGS sequence"/>
</dbReference>
<protein>
    <recommendedName>
        <fullName evidence="9">Transport permease protein</fullName>
    </recommendedName>
</protein>
<dbReference type="InterPro" id="IPR013525">
    <property type="entry name" value="ABC2_TM"/>
</dbReference>
<evidence type="ECO:0000259" key="10">
    <source>
        <dbReference type="PROSITE" id="PS51012"/>
    </source>
</evidence>
<keyword evidence="4 9" id="KW-1003">Cell membrane</keyword>
<dbReference type="PANTHER" id="PTHR30413">
    <property type="entry name" value="INNER MEMBRANE TRANSPORT PERMEASE"/>
    <property type="match status" value="1"/>
</dbReference>
<gene>
    <name evidence="11" type="ORF">EDC27_0400</name>
</gene>
<feature type="transmembrane region" description="Helical" evidence="9">
    <location>
        <begin position="93"/>
        <end position="114"/>
    </location>
</feature>
<comment type="subcellular location">
    <subcellularLocation>
        <location evidence="1 9">Cell membrane</location>
        <topology evidence="1 9">Multi-pass membrane protein</topology>
    </subcellularLocation>
</comment>
<dbReference type="GO" id="GO:0140359">
    <property type="term" value="F:ABC-type transporter activity"/>
    <property type="evidence" value="ECO:0007669"/>
    <property type="project" value="InterPro"/>
</dbReference>
<dbReference type="RefSeq" id="WP_211334740.1">
    <property type="nucleotide sequence ID" value="NZ_RJVA01000009.1"/>
</dbReference>
<evidence type="ECO:0000313" key="12">
    <source>
        <dbReference type="Proteomes" id="UP000276223"/>
    </source>
</evidence>
<evidence type="ECO:0000256" key="7">
    <source>
        <dbReference type="ARBA" id="ARBA00023047"/>
    </source>
</evidence>
<dbReference type="GO" id="GO:0005886">
    <property type="term" value="C:plasma membrane"/>
    <property type="evidence" value="ECO:0007669"/>
    <property type="project" value="UniProtKB-SubCell"/>
</dbReference>
<feature type="transmembrane region" description="Helical" evidence="9">
    <location>
        <begin position="206"/>
        <end position="224"/>
    </location>
</feature>
<comment type="similarity">
    <text evidence="2 9">Belongs to the ABC-2 integral membrane protein family.</text>
</comment>
<comment type="caution">
    <text evidence="11">The sequence shown here is derived from an EMBL/GenBank/DDBJ whole genome shotgun (WGS) entry which is preliminary data.</text>
</comment>
<name>A0A3N1VJZ8_9BACT</name>
<evidence type="ECO:0000313" key="11">
    <source>
        <dbReference type="EMBL" id="ROR03143.1"/>
    </source>
</evidence>
<dbReference type="EMBL" id="RJVA01000009">
    <property type="protein sequence ID" value="ROR03143.1"/>
    <property type="molecule type" value="Genomic_DNA"/>
</dbReference>
<evidence type="ECO:0000256" key="3">
    <source>
        <dbReference type="ARBA" id="ARBA00022448"/>
    </source>
</evidence>
<keyword evidence="7" id="KW-0625">Polysaccharide transport</keyword>
<keyword evidence="7" id="KW-0762">Sugar transport</keyword>
<feature type="domain" description="ABC transmembrane type-2" evidence="10">
    <location>
        <begin position="58"/>
        <end position="282"/>
    </location>
</feature>
<feature type="transmembrane region" description="Helical" evidence="9">
    <location>
        <begin position="20"/>
        <end position="37"/>
    </location>
</feature>
<sequence>MEPYQAPMDKNSISDKALKPAAGGIISLGMLKDVWAFRGFVISSVKREFHSRFVNARLGILWLVLQPLAMILIYTLIFSELMKPSLPGKASKFAYSIYLCSGLLTWSLFSNLLNRSIGIFVHNAHLLKKIHFPKLCLPLVAIFSSLVDFAIIMAIFVGFLLLTGEFPGVVIIGCVPPLAVLIALTVGLGVFLGVINVFYRDVEQTMGIVLQFWFWLTPIVYFDMSLPQIAKSFLAVNPIWPVINAMHRIFVEGAYPIWRTLIYPCVLSLIVVFLGMFSFWRLHGEIVDEL</sequence>
<dbReference type="PANTHER" id="PTHR30413:SF10">
    <property type="entry name" value="CAPSULE POLYSACCHARIDE EXPORT INNER-MEMBRANE PROTEIN CTRC"/>
    <property type="match status" value="1"/>
</dbReference>
<dbReference type="GO" id="GO:0015774">
    <property type="term" value="P:polysaccharide transport"/>
    <property type="evidence" value="ECO:0007669"/>
    <property type="project" value="UniProtKB-KW"/>
</dbReference>
<reference evidence="11 12" key="1">
    <citation type="submission" date="2018-11" db="EMBL/GenBank/DDBJ databases">
        <title>Genomic Encyclopedia of Type Strains, Phase IV (KMG-IV): sequencing the most valuable type-strain genomes for metagenomic binning, comparative biology and taxonomic classification.</title>
        <authorList>
            <person name="Goeker M."/>
        </authorList>
    </citation>
    <scope>NUCLEOTIDE SEQUENCE [LARGE SCALE GENOMIC DNA]</scope>
    <source>
        <strain evidence="11 12">DSM 22027</strain>
    </source>
</reference>
<dbReference type="InterPro" id="IPR047817">
    <property type="entry name" value="ABC2_TM_bact-type"/>
</dbReference>